<evidence type="ECO:0000313" key="5">
    <source>
        <dbReference type="Proteomes" id="UP000008021"/>
    </source>
</evidence>
<evidence type="ECO:0000256" key="1">
    <source>
        <dbReference type="SAM" id="MobiDB-lite"/>
    </source>
</evidence>
<feature type="region of interest" description="Disordered" evidence="1">
    <location>
        <begin position="59"/>
        <end position="84"/>
    </location>
</feature>
<protein>
    <submittedName>
        <fullName evidence="4">Uncharacterized protein</fullName>
    </submittedName>
</protein>
<name>A0A0E0D0P4_9ORYZ</name>
<feature type="compositionally biased region" description="Basic and acidic residues" evidence="1">
    <location>
        <begin position="75"/>
        <end position="84"/>
    </location>
</feature>
<feature type="transmembrane region" description="Helical" evidence="2">
    <location>
        <begin position="29"/>
        <end position="49"/>
    </location>
</feature>
<proteinExistence type="predicted"/>
<dbReference type="HOGENOM" id="CLU_115585_0_0_1"/>
<organism evidence="4">
    <name type="scientific">Oryza meridionalis</name>
    <dbReference type="NCBI Taxonomy" id="40149"/>
    <lineage>
        <taxon>Eukaryota</taxon>
        <taxon>Viridiplantae</taxon>
        <taxon>Streptophyta</taxon>
        <taxon>Embryophyta</taxon>
        <taxon>Tracheophyta</taxon>
        <taxon>Spermatophyta</taxon>
        <taxon>Magnoliopsida</taxon>
        <taxon>Liliopsida</taxon>
        <taxon>Poales</taxon>
        <taxon>Poaceae</taxon>
        <taxon>BOP clade</taxon>
        <taxon>Oryzoideae</taxon>
        <taxon>Oryzeae</taxon>
        <taxon>Oryzinae</taxon>
        <taxon>Oryza</taxon>
    </lineage>
</organism>
<keyword evidence="5" id="KW-1185">Reference proteome</keyword>
<feature type="compositionally biased region" description="Basic and acidic residues" evidence="1">
    <location>
        <begin position="219"/>
        <end position="246"/>
    </location>
</feature>
<keyword evidence="2" id="KW-1133">Transmembrane helix</keyword>
<accession>A0A0E0D0P4</accession>
<dbReference type="AlphaFoldDB" id="A0A0E0D0P4"/>
<reference evidence="4" key="1">
    <citation type="submission" date="2015-04" db="UniProtKB">
        <authorList>
            <consortium name="EnsemblPlants"/>
        </authorList>
    </citation>
    <scope>IDENTIFICATION</scope>
</reference>
<dbReference type="EnsemblPlants" id="OMERI03G15930.1">
    <property type="protein sequence ID" value="OMERI03G15930.1"/>
    <property type="gene ID" value="OMERI03G15930"/>
</dbReference>
<evidence type="ECO:0000256" key="2">
    <source>
        <dbReference type="SAM" id="Phobius"/>
    </source>
</evidence>
<feature type="chain" id="PRO_5002356575" evidence="3">
    <location>
        <begin position="20"/>
        <end position="252"/>
    </location>
</feature>
<sequence length="252" mass="26554">MWAPHVIPFLLLPLPSSLSFLFPVQLPLPPSSFCIMAVLVAASSVGMALRCRSHIVAAESSPPPTESNHLRTAKSPRDGLRTSEKETTPAVLALTAMAMVEAVASEKLGGAGSRRRRRTTAAGADTAAPSPSFHADLGGWTVSIFLLKLRFGRGRYRRGPGCDDSGKSNPVRGGAPGQAAASGPKWFSAVSWIGGEAGSSEARRSGINRCGAAGVRRRAWAERKESEGSEKAAEKGRGRGKGEIRGERKKKG</sequence>
<dbReference type="Proteomes" id="UP000008021">
    <property type="component" value="Chromosome 3"/>
</dbReference>
<evidence type="ECO:0000313" key="4">
    <source>
        <dbReference type="EnsemblPlants" id="OMERI03G15930.1"/>
    </source>
</evidence>
<evidence type="ECO:0000256" key="3">
    <source>
        <dbReference type="SAM" id="SignalP"/>
    </source>
</evidence>
<keyword evidence="3" id="KW-0732">Signal</keyword>
<feature type="region of interest" description="Disordered" evidence="1">
    <location>
        <begin position="198"/>
        <end position="252"/>
    </location>
</feature>
<feature type="region of interest" description="Disordered" evidence="1">
    <location>
        <begin position="108"/>
        <end position="132"/>
    </location>
</feature>
<keyword evidence="2" id="KW-0812">Transmembrane</keyword>
<feature type="signal peptide" evidence="3">
    <location>
        <begin position="1"/>
        <end position="19"/>
    </location>
</feature>
<reference evidence="4" key="2">
    <citation type="submission" date="2018-05" db="EMBL/GenBank/DDBJ databases">
        <title>OmerRS3 (Oryza meridionalis Reference Sequence Version 3).</title>
        <authorList>
            <person name="Zhang J."/>
            <person name="Kudrna D."/>
            <person name="Lee S."/>
            <person name="Talag J."/>
            <person name="Welchert J."/>
            <person name="Wing R.A."/>
        </authorList>
    </citation>
    <scope>NUCLEOTIDE SEQUENCE [LARGE SCALE GENOMIC DNA]</scope>
    <source>
        <strain evidence="4">cv. OR44</strain>
    </source>
</reference>
<dbReference type="Gramene" id="OMERI03G15930.1">
    <property type="protein sequence ID" value="OMERI03G15930.1"/>
    <property type="gene ID" value="OMERI03G15930"/>
</dbReference>
<keyword evidence="2" id="KW-0472">Membrane</keyword>
<feature type="region of interest" description="Disordered" evidence="1">
    <location>
        <begin position="157"/>
        <end position="182"/>
    </location>
</feature>